<dbReference type="AlphaFoldDB" id="A0A934IMX9"/>
<evidence type="ECO:0000256" key="2">
    <source>
        <dbReference type="ARBA" id="ARBA00005695"/>
    </source>
</evidence>
<dbReference type="PANTHER" id="PTHR30290">
    <property type="entry name" value="PERIPLASMIC BINDING COMPONENT OF ABC TRANSPORTER"/>
    <property type="match status" value="1"/>
</dbReference>
<dbReference type="GO" id="GO:0015833">
    <property type="term" value="P:peptide transport"/>
    <property type="evidence" value="ECO:0007669"/>
    <property type="project" value="TreeGrafter"/>
</dbReference>
<dbReference type="GO" id="GO:0043190">
    <property type="term" value="C:ATP-binding cassette (ABC) transporter complex"/>
    <property type="evidence" value="ECO:0007669"/>
    <property type="project" value="InterPro"/>
</dbReference>
<dbReference type="PIRSF" id="PIRSF002741">
    <property type="entry name" value="MppA"/>
    <property type="match status" value="1"/>
</dbReference>
<evidence type="ECO:0000256" key="3">
    <source>
        <dbReference type="ARBA" id="ARBA00022729"/>
    </source>
</evidence>
<dbReference type="Proteomes" id="UP000609531">
    <property type="component" value="Unassembled WGS sequence"/>
</dbReference>
<dbReference type="Gene3D" id="3.90.76.10">
    <property type="entry name" value="Dipeptide-binding Protein, Domain 1"/>
    <property type="match status" value="1"/>
</dbReference>
<evidence type="ECO:0000256" key="1">
    <source>
        <dbReference type="ARBA" id="ARBA00004418"/>
    </source>
</evidence>
<dbReference type="Gene3D" id="3.40.190.10">
    <property type="entry name" value="Periplasmic binding protein-like II"/>
    <property type="match status" value="1"/>
</dbReference>
<dbReference type="GO" id="GO:0030288">
    <property type="term" value="C:outer membrane-bounded periplasmic space"/>
    <property type="evidence" value="ECO:0007669"/>
    <property type="project" value="UniProtKB-ARBA"/>
</dbReference>
<dbReference type="GO" id="GO:1904680">
    <property type="term" value="F:peptide transmembrane transporter activity"/>
    <property type="evidence" value="ECO:0007669"/>
    <property type="project" value="TreeGrafter"/>
</dbReference>
<accession>A0A934IMX9</accession>
<comment type="similarity">
    <text evidence="2">Belongs to the bacterial solute-binding protein 5 family.</text>
</comment>
<evidence type="ECO:0000313" key="5">
    <source>
        <dbReference type="EMBL" id="MBJ3776807.1"/>
    </source>
</evidence>
<protein>
    <recommendedName>
        <fullName evidence="4">Solute-binding protein family 5 domain-containing protein</fullName>
    </recommendedName>
</protein>
<reference evidence="5" key="1">
    <citation type="submission" date="2020-12" db="EMBL/GenBank/DDBJ databases">
        <title>Bacterial taxonomy.</title>
        <authorList>
            <person name="Pan X."/>
        </authorList>
    </citation>
    <scope>NUCLEOTIDE SEQUENCE</scope>
    <source>
        <strain evidence="5">B2012</strain>
    </source>
</reference>
<dbReference type="InterPro" id="IPR039424">
    <property type="entry name" value="SBP_5"/>
</dbReference>
<dbReference type="Pfam" id="PF00496">
    <property type="entry name" value="SBP_bac_5"/>
    <property type="match status" value="1"/>
</dbReference>
<comment type="caution">
    <text evidence="5">The sequence shown here is derived from an EMBL/GenBank/DDBJ whole genome shotgun (WGS) entry which is preliminary data.</text>
</comment>
<dbReference type="InterPro" id="IPR030678">
    <property type="entry name" value="Peptide/Ni-bd"/>
</dbReference>
<organism evidence="5 6">
    <name type="scientific">Acuticoccus mangrovi</name>
    <dbReference type="NCBI Taxonomy" id="2796142"/>
    <lineage>
        <taxon>Bacteria</taxon>
        <taxon>Pseudomonadati</taxon>
        <taxon>Pseudomonadota</taxon>
        <taxon>Alphaproteobacteria</taxon>
        <taxon>Hyphomicrobiales</taxon>
        <taxon>Amorphaceae</taxon>
        <taxon>Acuticoccus</taxon>
    </lineage>
</organism>
<evidence type="ECO:0000259" key="4">
    <source>
        <dbReference type="Pfam" id="PF00496"/>
    </source>
</evidence>
<name>A0A934IMX9_9HYPH</name>
<evidence type="ECO:0000313" key="6">
    <source>
        <dbReference type="Proteomes" id="UP000609531"/>
    </source>
</evidence>
<dbReference type="PANTHER" id="PTHR30290:SF38">
    <property type="entry name" value="D,D-DIPEPTIDE-BINDING PERIPLASMIC PROTEIN DDPA-RELATED"/>
    <property type="match status" value="1"/>
</dbReference>
<dbReference type="EMBL" id="JAEKJA010000011">
    <property type="protein sequence ID" value="MBJ3776807.1"/>
    <property type="molecule type" value="Genomic_DNA"/>
</dbReference>
<comment type="subcellular location">
    <subcellularLocation>
        <location evidence="1">Periplasm</location>
    </subcellularLocation>
</comment>
<dbReference type="Gene3D" id="3.10.105.10">
    <property type="entry name" value="Dipeptide-binding Protein, Domain 3"/>
    <property type="match status" value="1"/>
</dbReference>
<proteinExistence type="inferred from homology"/>
<feature type="domain" description="Solute-binding protein family 5" evidence="4">
    <location>
        <begin position="61"/>
        <end position="412"/>
    </location>
</feature>
<gene>
    <name evidence="5" type="ORF">JCR33_13960</name>
</gene>
<keyword evidence="6" id="KW-1185">Reference proteome</keyword>
<dbReference type="SUPFAM" id="SSF53850">
    <property type="entry name" value="Periplasmic binding protein-like II"/>
    <property type="match status" value="1"/>
</dbReference>
<dbReference type="InterPro" id="IPR000914">
    <property type="entry name" value="SBP_5_dom"/>
</dbReference>
<keyword evidence="3" id="KW-0732">Signal</keyword>
<sequence length="495" mass="53587">MSSVIAFAGLSGHAALAKETIVIDLVDEPQSLDPHLHANNSALYTYGNMFDNLLTRDNAGKIIPNIATKWSQLSDTEIEFTIRDDVTFHDGSPLTAEDVAFSIQRIIDPAYGSDWISTFAAIAGAEATGPNTVKVTTKTVYPLTLGMMTKLPVVPKAVVEKVGDEAFNLSPVGSGPYKFVAWNRGVSVDMAAYDGYWGEKPEFPKAEFRIVPDAATRVADLQTGAADLIVTLTPDLAVQIQAEPGLKVETVATERMAYLKLNLEAKPFDDIRVREAIASAIDREGLVQGLLLGIGGVESEQLIAPSSFGSDPNPPAFPAYDPDHARELVKEVSPDGPIPMTLVNRPPYSQSVAEAVQQMLIDVGFDATLEVKEGGTWYQQVTGDPAQHPDGYFINMSCSCGDADGLFTLVFGKGANFAKATGATDETEALLVKGRTTLDEGERMEAYEAMADWVAETLPIIPMYQVSQIYAMNEKLSFTPTPNETMFINRMAWSE</sequence>